<dbReference type="SUPFAM" id="SSF52266">
    <property type="entry name" value="SGNH hydrolase"/>
    <property type="match status" value="1"/>
</dbReference>
<comment type="subcellular location">
    <subcellularLocation>
        <location evidence="1">Virion</location>
    </subcellularLocation>
</comment>
<feature type="domain" description="SGNH hydrolase-type esterase" evidence="6">
    <location>
        <begin position="797"/>
        <end position="944"/>
    </location>
</feature>
<evidence type="ECO:0000256" key="3">
    <source>
        <dbReference type="SAM" id="MobiDB-lite"/>
    </source>
</evidence>
<accession>A0A411CQG3</accession>
<evidence type="ECO:0000259" key="4">
    <source>
        <dbReference type="Pfam" id="PF12708"/>
    </source>
</evidence>
<dbReference type="GO" id="GO:0016787">
    <property type="term" value="F:hydrolase activity"/>
    <property type="evidence" value="ECO:0007669"/>
    <property type="project" value="UniProtKB-KW"/>
</dbReference>
<dbReference type="Pfam" id="PF13472">
    <property type="entry name" value="Lipase_GDSL_2"/>
    <property type="match status" value="1"/>
</dbReference>
<proteinExistence type="predicted"/>
<keyword evidence="2" id="KW-0946">Virion</keyword>
<protein>
    <submittedName>
        <fullName evidence="7">Hydrolase</fullName>
    </submittedName>
</protein>
<dbReference type="EMBL" id="MK392368">
    <property type="protein sequence ID" value="QAY16082.1"/>
    <property type="molecule type" value="Genomic_DNA"/>
</dbReference>
<evidence type="ECO:0000256" key="1">
    <source>
        <dbReference type="ARBA" id="ARBA00004328"/>
    </source>
</evidence>
<keyword evidence="8" id="KW-1185">Reference proteome</keyword>
<feature type="domain" description="Right handed beta helix" evidence="5">
    <location>
        <begin position="261"/>
        <end position="420"/>
    </location>
</feature>
<dbReference type="Pfam" id="PF12708">
    <property type="entry name" value="Pect-lyase_RHGA_epim"/>
    <property type="match status" value="1"/>
</dbReference>
<dbReference type="Gene3D" id="2.160.20.10">
    <property type="entry name" value="Single-stranded right-handed beta-helix, Pectin lyase-like"/>
    <property type="match status" value="2"/>
</dbReference>
<dbReference type="InterPro" id="IPR013830">
    <property type="entry name" value="SGNH_hydro"/>
</dbReference>
<evidence type="ECO:0000313" key="8">
    <source>
        <dbReference type="Proteomes" id="UP000290693"/>
    </source>
</evidence>
<dbReference type="GO" id="GO:0051701">
    <property type="term" value="P:biological process involved in interaction with host"/>
    <property type="evidence" value="ECO:0007669"/>
    <property type="project" value="UniProtKB-ARBA"/>
</dbReference>
<feature type="region of interest" description="Disordered" evidence="3">
    <location>
        <begin position="1"/>
        <end position="23"/>
    </location>
</feature>
<evidence type="ECO:0000259" key="5">
    <source>
        <dbReference type="Pfam" id="PF13229"/>
    </source>
</evidence>
<evidence type="ECO:0000259" key="6">
    <source>
        <dbReference type="Pfam" id="PF13472"/>
    </source>
</evidence>
<keyword evidence="7" id="KW-0378">Hydrolase</keyword>
<dbReference type="InterPro" id="IPR039448">
    <property type="entry name" value="Beta_helix"/>
</dbReference>
<gene>
    <name evidence="7" type="primary">30</name>
    <name evidence="7" type="ORF">SEA_ELESAR_30</name>
</gene>
<dbReference type="RefSeq" id="YP_010761195.1">
    <property type="nucleotide sequence ID" value="NC_073593.1"/>
</dbReference>
<dbReference type="GO" id="GO:0019058">
    <property type="term" value="P:viral life cycle"/>
    <property type="evidence" value="ECO:0007669"/>
    <property type="project" value="UniProtKB-ARBA"/>
</dbReference>
<name>A0A411CQG3_9CAUD</name>
<organism evidence="7 8">
    <name type="scientific">Arthrobacter phage Elesar</name>
    <dbReference type="NCBI Taxonomy" id="2510522"/>
    <lineage>
        <taxon>Viruses</taxon>
        <taxon>Duplodnaviria</taxon>
        <taxon>Heunggongvirae</taxon>
        <taxon>Uroviricota</taxon>
        <taxon>Caudoviricetes</taxon>
        <taxon>Daemsvirinae</taxon>
        <taxon>Elesarvirus</taxon>
        <taxon>Elesarvirus elesar</taxon>
    </lineage>
</organism>
<dbReference type="SMART" id="SM00710">
    <property type="entry name" value="PbH1"/>
    <property type="match status" value="8"/>
</dbReference>
<dbReference type="Proteomes" id="UP000290693">
    <property type="component" value="Segment"/>
</dbReference>
<dbReference type="Gene3D" id="3.40.50.1110">
    <property type="entry name" value="SGNH hydrolase"/>
    <property type="match status" value="1"/>
</dbReference>
<dbReference type="InterPro" id="IPR006626">
    <property type="entry name" value="PbH1"/>
</dbReference>
<dbReference type="InterPro" id="IPR012334">
    <property type="entry name" value="Pectin_lyas_fold"/>
</dbReference>
<dbReference type="Pfam" id="PF13229">
    <property type="entry name" value="Beta_helix"/>
    <property type="match status" value="1"/>
</dbReference>
<dbReference type="GO" id="GO:0044423">
    <property type="term" value="C:virion component"/>
    <property type="evidence" value="ECO:0007669"/>
    <property type="project" value="UniProtKB-KW"/>
</dbReference>
<dbReference type="SUPFAM" id="SSF51126">
    <property type="entry name" value="Pectin lyase-like"/>
    <property type="match status" value="2"/>
</dbReference>
<dbReference type="InterPro" id="IPR036514">
    <property type="entry name" value="SGNH_hydro_sf"/>
</dbReference>
<evidence type="ECO:0000313" key="7">
    <source>
        <dbReference type="EMBL" id="QAY16082.1"/>
    </source>
</evidence>
<reference evidence="7 8" key="1">
    <citation type="submission" date="2019-01" db="EMBL/GenBank/DDBJ databases">
        <authorList>
            <person name="Adair T.L."/>
            <person name="Lucas L.G."/>
            <person name="Young A.M."/>
            <person name="Antrich S.C."/>
            <person name="Baird A.G."/>
            <person name="Dunn E.L."/>
            <person name="Fernandes B.I."/>
            <person name="Fraley E.G."/>
            <person name="Ghanem A.X."/>
            <person name="Gilbert M.G."/>
            <person name="Morris T.B."/>
            <person name="Nortch B.D."/>
            <person name="Overcash M.E."/>
            <person name="Pavleszek K.E."/>
            <person name="Pellegrini L.I.O."/>
            <person name="Pham L.T."/>
            <person name="Rule L.S."/>
            <person name="Schultz E.M."/>
            <person name="Smith J."/>
            <person name="Thong B.J."/>
            <person name="Turner H.A."/>
            <person name="Walker G."/>
            <person name="Whitaker Z.J."/>
            <person name="Wilsey R.N."/>
            <person name="Yanney R.L."/>
            <person name="Klyczek K."/>
            <person name="Garlena R.A."/>
            <person name="Russell D.A."/>
            <person name="Pope W.H."/>
            <person name="Jacobs-Sera D."/>
            <person name="Hatfull G.F."/>
        </authorList>
    </citation>
    <scope>NUCLEOTIDE SEQUENCE [LARGE SCALE GENOMIC DNA]</scope>
</reference>
<dbReference type="InterPro" id="IPR011050">
    <property type="entry name" value="Pectin_lyase_fold/virulence"/>
</dbReference>
<dbReference type="InterPro" id="IPR024535">
    <property type="entry name" value="RHGA/B-epi-like_pectate_lyase"/>
</dbReference>
<feature type="domain" description="Rhamnogalacturonase A/B/Epimerase-like pectate lyase" evidence="4">
    <location>
        <begin position="38"/>
        <end position="254"/>
    </location>
</feature>
<evidence type="ECO:0000256" key="2">
    <source>
        <dbReference type="ARBA" id="ARBA00022844"/>
    </source>
</evidence>
<dbReference type="KEGG" id="vg:80034309"/>
<sequence>MSILDVPGLTPGTAAEQAADPESPLGGVLSATFARDLSVMDFGAKGDGVTDDGPAFRAAFAAAAGKKVYFPNRTYYYKATGALLAPADTTVHFARGATVNFDAATPGAYTEFLRNSGNNVRVRNLKLNRVSDFPTVFFPLQNYTGITFTNVTVNGNRDLYANYAHVYQLGVQNGGTLEDLLIEKSKVTKCSFGLFQTNASTGIVRNVKVEKSTFDSNYATDLEFNAPATDNYDITVTGCTFKNNQATTVGAGFAVGLAHITGATIRDNTFEDYNNEPVHIEDYADGVLVQGNKFKRCGMMFAAYVRVISGARNVEIVDNKIDATANTNFIPVIQSVAGGTGNTPGGRAMIDPFRLTIDRNQIIAGGCHGIYLSAAGNSVVSRNTLIGASAVTAGVFGGGNGGYGIELWDGYGITVSDNTIRGFESALNRRTGTVSTGGKGLALTGNTVQHCNYGLAVVNPGGGSIADNVMSDCVHPMLVGQAQGTSRPVVFGQNHAIDCVYPMEIGGRLVVVSNGTAAVGSGQTLTIKPLGLNLTSGQSMTFSGGGVLVLTSAANAGATTLTGTVTVAAIASGESATITGLPHSTNDADNRVTIGTNLDTVAGKYGTYDKRLNVYNFKPAQVFRLRTALAKAAAGAALANVGFVGDSTVAGTNGGNAPGTTAWPVLFRNMLPGMGYPSAGSGFVAAYRAASASDTRWTYGAGWGGANGNSNKVANSTTTNALVFTSVETGTQTHVYYSNAGGPFTVSVDGGSAVTVTPTGASTMGVLTATGLADTTHTITITRTSGTVEIFGVEIRRTTTGVRIYNAGIAGAKVASLANSTWDSVAQTVAGGAASQFTADAIFLCCEINDMTGGGGSVVDAATYKTQMQTAINNLKVNGASLVLITANPVQTGDFTAYTKALYDLADTNDLPLIDMQDRWGSYTTANARGMMGDTVHPSPAGNAEFTRAVLNALGL</sequence>
<dbReference type="GeneID" id="80034309"/>